<proteinExistence type="predicted"/>
<accession>X6P344</accession>
<dbReference type="AlphaFoldDB" id="X6P344"/>
<evidence type="ECO:0000313" key="2">
    <source>
        <dbReference type="Proteomes" id="UP000023152"/>
    </source>
</evidence>
<name>X6P344_RETFI</name>
<keyword evidence="2" id="KW-1185">Reference proteome</keyword>
<comment type="caution">
    <text evidence="1">The sequence shown here is derived from an EMBL/GenBank/DDBJ whole genome shotgun (WGS) entry which is preliminary data.</text>
</comment>
<dbReference type="OrthoDB" id="6285590at2759"/>
<dbReference type="EMBL" id="ASPP01004037">
    <property type="protein sequence ID" value="ETO32646.1"/>
    <property type="molecule type" value="Genomic_DNA"/>
</dbReference>
<protein>
    <submittedName>
        <fullName evidence="1">Uncharacterized protein</fullName>
    </submittedName>
</protein>
<reference evidence="1 2" key="1">
    <citation type="journal article" date="2013" name="Curr. Biol.">
        <title>The Genome of the Foraminiferan Reticulomyxa filosa.</title>
        <authorList>
            <person name="Glockner G."/>
            <person name="Hulsmann N."/>
            <person name="Schleicher M."/>
            <person name="Noegel A.A."/>
            <person name="Eichinger L."/>
            <person name="Gallinger C."/>
            <person name="Pawlowski J."/>
            <person name="Sierra R."/>
            <person name="Euteneuer U."/>
            <person name="Pillet L."/>
            <person name="Moustafa A."/>
            <person name="Platzer M."/>
            <person name="Groth M."/>
            <person name="Szafranski K."/>
            <person name="Schliwa M."/>
        </authorList>
    </citation>
    <scope>NUCLEOTIDE SEQUENCE [LARGE SCALE GENOMIC DNA]</scope>
</reference>
<dbReference type="Proteomes" id="UP000023152">
    <property type="component" value="Unassembled WGS sequence"/>
</dbReference>
<organism evidence="1 2">
    <name type="scientific">Reticulomyxa filosa</name>
    <dbReference type="NCBI Taxonomy" id="46433"/>
    <lineage>
        <taxon>Eukaryota</taxon>
        <taxon>Sar</taxon>
        <taxon>Rhizaria</taxon>
        <taxon>Retaria</taxon>
        <taxon>Foraminifera</taxon>
        <taxon>Monothalamids</taxon>
        <taxon>Reticulomyxidae</taxon>
        <taxon>Reticulomyxa</taxon>
    </lineage>
</organism>
<sequence>MLSNKFKTSNLQRVFYGYCYDTLFSALLYLTARKAMKANEYQDEEKKEPPQTTNLNAIQFDDKELESKLCDLFNPLCRPEKIVKTKIKDLEFYCFGSVVESQRKKSKDQMLMVVTTDMEHNIPMEWVHCIKKIPSFKKVEQFEKMINEFFENEISNDVLILQCRYTLKSKDQLEQIMHILQFGHYRFYNDPKNSQKQKLVVLLIHSKTRSGRGAFPLIFRQFKIINFFKKNTKQTLFFFFFFFF</sequence>
<gene>
    <name evidence="1" type="ORF">RFI_04470</name>
</gene>
<evidence type="ECO:0000313" key="1">
    <source>
        <dbReference type="EMBL" id="ETO32646.1"/>
    </source>
</evidence>